<dbReference type="KEGG" id="snay:FZC37_01280"/>
<dbReference type="AlphaFoldDB" id="A0A5C0UHH1"/>
<protein>
    <submittedName>
        <fullName evidence="2">Ribonuclease D</fullName>
    </submittedName>
</protein>
<dbReference type="Proteomes" id="UP000323844">
    <property type="component" value="Chromosome"/>
</dbReference>
<dbReference type="RefSeq" id="WP_148951929.1">
    <property type="nucleotide sequence ID" value="NZ_CP043312.1"/>
</dbReference>
<dbReference type="EMBL" id="CP043312">
    <property type="protein sequence ID" value="QEK39568.1"/>
    <property type="molecule type" value="Genomic_DNA"/>
</dbReference>
<dbReference type="InterPro" id="IPR012337">
    <property type="entry name" value="RNaseH-like_sf"/>
</dbReference>
<dbReference type="InterPro" id="IPR036397">
    <property type="entry name" value="RNaseH_sf"/>
</dbReference>
<evidence type="ECO:0000313" key="3">
    <source>
        <dbReference type="Proteomes" id="UP000323844"/>
    </source>
</evidence>
<gene>
    <name evidence="2" type="ORF">FZC37_01280</name>
</gene>
<accession>A0A5C0UHH1</accession>
<feature type="domain" description="3'-5' exonuclease" evidence="1">
    <location>
        <begin position="1"/>
        <end position="178"/>
    </location>
</feature>
<evidence type="ECO:0000313" key="2">
    <source>
        <dbReference type="EMBL" id="QEK39568.1"/>
    </source>
</evidence>
<sequence>MNYIRHKGHSILLVKNDIPEDLQMTGDIAIDTEAMGLSFARDRLCVVQLCDENRQICLIQFDKDQNYEAPNLKKLLCDTNRTMIFHFARFDLAIIQHYLGINIKQVFCTKIASRMARTYTESHSLRELCRELLGIQISKQQQTSDWGKDNLSKEQIAYAANDVLYLHEIRKILSEMLIRENRTDLTHDIFQSLKWRIKLDLMGWHNNDIFAYSEKNKQI</sequence>
<dbReference type="PANTHER" id="PTHR47649">
    <property type="entry name" value="RIBONUCLEASE D"/>
    <property type="match status" value="1"/>
</dbReference>
<dbReference type="OrthoDB" id="4224322at2"/>
<dbReference type="Gene3D" id="3.30.420.10">
    <property type="entry name" value="Ribonuclease H-like superfamily/Ribonuclease H"/>
    <property type="match status" value="1"/>
</dbReference>
<dbReference type="Pfam" id="PF01612">
    <property type="entry name" value="DNA_pol_A_exo1"/>
    <property type="match status" value="1"/>
</dbReference>
<dbReference type="SMART" id="SM00474">
    <property type="entry name" value="35EXOc"/>
    <property type="match status" value="1"/>
</dbReference>
<dbReference type="PANTHER" id="PTHR47649:SF1">
    <property type="entry name" value="RIBONUCLEASE D"/>
    <property type="match status" value="1"/>
</dbReference>
<evidence type="ECO:0000259" key="1">
    <source>
        <dbReference type="SMART" id="SM00474"/>
    </source>
</evidence>
<dbReference type="GO" id="GO:0008408">
    <property type="term" value="F:3'-5' exonuclease activity"/>
    <property type="evidence" value="ECO:0007669"/>
    <property type="project" value="InterPro"/>
</dbReference>
<dbReference type="CDD" id="cd06142">
    <property type="entry name" value="RNaseD_exo"/>
    <property type="match status" value="1"/>
</dbReference>
<dbReference type="InterPro" id="IPR051086">
    <property type="entry name" value="RNase_D-like"/>
</dbReference>
<dbReference type="GO" id="GO:0003676">
    <property type="term" value="F:nucleic acid binding"/>
    <property type="evidence" value="ECO:0007669"/>
    <property type="project" value="InterPro"/>
</dbReference>
<dbReference type="SUPFAM" id="SSF53098">
    <property type="entry name" value="Ribonuclease H-like"/>
    <property type="match status" value="1"/>
</dbReference>
<organism evidence="2 3">
    <name type="scientific">Candidatus Sneabacter namystus</name>
    <dbReference type="NCBI Taxonomy" id="2601646"/>
    <lineage>
        <taxon>Bacteria</taxon>
        <taxon>Pseudomonadati</taxon>
        <taxon>Pseudomonadota</taxon>
        <taxon>Alphaproteobacteria</taxon>
        <taxon>Rickettsiales</taxon>
        <taxon>Rickettsiaceae</taxon>
        <taxon>Rickettsieae</taxon>
        <taxon>Candidatus Sneabacter</taxon>
    </lineage>
</organism>
<dbReference type="InterPro" id="IPR002562">
    <property type="entry name" value="3'-5'_exonuclease_dom"/>
</dbReference>
<proteinExistence type="predicted"/>
<keyword evidence="3" id="KW-1185">Reference proteome</keyword>
<reference evidence="2 3" key="1">
    <citation type="submission" date="2019-08" db="EMBL/GenBank/DDBJ databases">
        <title>Highly reduced genomes of protist endosymbionts show evolutionary convergence.</title>
        <authorList>
            <person name="George E."/>
            <person name="Husnik F."/>
            <person name="Tashyreva D."/>
            <person name="Prokopchuk G."/>
            <person name="Horak A."/>
            <person name="Kwong W.K."/>
            <person name="Lukes J."/>
            <person name="Keeling P.J."/>
        </authorList>
    </citation>
    <scope>NUCLEOTIDE SEQUENCE [LARGE SCALE GENOMIC DNA]</scope>
    <source>
        <strain evidence="2">1621</strain>
    </source>
</reference>
<name>A0A5C0UHH1_9RICK</name>
<dbReference type="GO" id="GO:0006139">
    <property type="term" value="P:nucleobase-containing compound metabolic process"/>
    <property type="evidence" value="ECO:0007669"/>
    <property type="project" value="InterPro"/>
</dbReference>